<evidence type="ECO:0000259" key="2">
    <source>
        <dbReference type="Pfam" id="PF07587"/>
    </source>
</evidence>
<proteinExistence type="predicted"/>
<dbReference type="InterPro" id="IPR011444">
    <property type="entry name" value="DUF1549"/>
</dbReference>
<evidence type="ECO:0008006" key="6">
    <source>
        <dbReference type="Google" id="ProtNLM"/>
    </source>
</evidence>
<keyword evidence="5" id="KW-1185">Reference proteome</keyword>
<feature type="domain" description="DUF1549" evidence="1">
    <location>
        <begin position="165"/>
        <end position="371"/>
    </location>
</feature>
<evidence type="ECO:0000259" key="3">
    <source>
        <dbReference type="Pfam" id="PF07635"/>
    </source>
</evidence>
<dbReference type="PANTHER" id="PTHR35889:SF3">
    <property type="entry name" value="F-BOX DOMAIN-CONTAINING PROTEIN"/>
    <property type="match status" value="1"/>
</dbReference>
<dbReference type="STRING" id="1642818.AWE51_17675"/>
<evidence type="ECO:0000259" key="1">
    <source>
        <dbReference type="Pfam" id="PF07583"/>
    </source>
</evidence>
<comment type="caution">
    <text evidence="4">The sequence shown here is derived from an EMBL/GenBank/DDBJ whole genome shotgun (WGS) entry which is preliminary data.</text>
</comment>
<protein>
    <recommendedName>
        <fullName evidence="6">LamG-like jellyroll fold domain-containing protein</fullName>
    </recommendedName>
</protein>
<organism evidence="4 5">
    <name type="scientific">Aquimarina aggregata</name>
    <dbReference type="NCBI Taxonomy" id="1642818"/>
    <lineage>
        <taxon>Bacteria</taxon>
        <taxon>Pseudomonadati</taxon>
        <taxon>Bacteroidota</taxon>
        <taxon>Flavobacteriia</taxon>
        <taxon>Flavobacteriales</taxon>
        <taxon>Flavobacteriaceae</taxon>
        <taxon>Aquimarina</taxon>
    </lineage>
</organism>
<dbReference type="Pfam" id="PF07635">
    <property type="entry name" value="PSCyt1"/>
    <property type="match status" value="1"/>
</dbReference>
<dbReference type="PROSITE" id="PS51257">
    <property type="entry name" value="PROKAR_LIPOPROTEIN"/>
    <property type="match status" value="1"/>
</dbReference>
<dbReference type="Proteomes" id="UP000076715">
    <property type="component" value="Unassembled WGS sequence"/>
</dbReference>
<accession>A0A162X2T6</accession>
<dbReference type="GO" id="GO:0004553">
    <property type="term" value="F:hydrolase activity, hydrolyzing O-glycosyl compounds"/>
    <property type="evidence" value="ECO:0007669"/>
    <property type="project" value="UniProtKB-ARBA"/>
</dbReference>
<dbReference type="InterPro" id="IPR011429">
    <property type="entry name" value="Cyt_c_Planctomycete-type"/>
</dbReference>
<dbReference type="EMBL" id="LQRT01000058">
    <property type="protein sequence ID" value="KZS38386.1"/>
    <property type="molecule type" value="Genomic_DNA"/>
</dbReference>
<gene>
    <name evidence="4" type="ORF">AWE51_17675</name>
</gene>
<dbReference type="RefSeq" id="WP_066319357.1">
    <property type="nucleotide sequence ID" value="NZ_LQRT01000058.1"/>
</dbReference>
<feature type="domain" description="Cytochrome C Planctomycete-type" evidence="3">
    <location>
        <begin position="53"/>
        <end position="115"/>
    </location>
</feature>
<evidence type="ECO:0000313" key="5">
    <source>
        <dbReference type="Proteomes" id="UP000076715"/>
    </source>
</evidence>
<dbReference type="InterPro" id="IPR013320">
    <property type="entry name" value="ConA-like_dom_sf"/>
</dbReference>
<dbReference type="GO" id="GO:0005975">
    <property type="term" value="P:carbohydrate metabolic process"/>
    <property type="evidence" value="ECO:0007669"/>
    <property type="project" value="UniProtKB-ARBA"/>
</dbReference>
<dbReference type="Gene3D" id="2.60.120.200">
    <property type="match status" value="1"/>
</dbReference>
<feature type="domain" description="DUF1553" evidence="2">
    <location>
        <begin position="761"/>
        <end position="1012"/>
    </location>
</feature>
<dbReference type="Pfam" id="PF07583">
    <property type="entry name" value="PSCyt2"/>
    <property type="match status" value="1"/>
</dbReference>
<sequence>MLVFRGILLIAILTIVFSCGGPDIPETIALEYKELPDKLDFNQDVKPILSDKCYLCHGPDKAKISAGLQLHSAETAFSELPESPGKYAIDPGSLKKSEMFYRIISEDPKIIMPTPESHLTLTAKEKAILIKWIEDGAEYKDHWAFIPIEKTDPPKVKAKELVRNPIDNYVLSKLEKHQLSFTKEADKEILLRRLSFDLTGMPPTVKEIDDFLNDSSANAYEKQVDRLLASERYGEQMALEWMDVARFADTHGYSVDRYRDMSPWRDWVIDAFNKNQPYDQFITWQLAGDLLDNPTKEMKLATAFNRIHPQNMEGGIVNEEFLIEYAGDRATTTGQALMGLTVACAKCHDHKYDPVSQKNYYEMTTFFNNINESGQISWNDALPTPTMLWTTEEEEKMLEYMANLVKENETEVAKTTQELMPKSHQWIASKSYAGIKLSNKGLVGSYDLNNTSLVNSIRTSQKGTMKREYTEGQPIDLVTARKGKGIKFNGDTWLDLKEVGVFGRHEPFTVGVWAKIPEEVTDGNIFHKSDGAILHAWRGYHLKIVDNKLEILMAHTGPDNAIKEHTKIEIPKDIWTHFAVTYDGSSKAAGYKVYMNGKELETEVIVDNLYKNILFGRKKEPALQFGARLRGKGIPDGIMDDIRVYNRELSGIEMLQLAENKEVHTLLAKSPEALESSEKLLLQQYYTLNASSVKEKYAKLTEVRKAYVDSIEPIKEVMIMKESEPIQAYVLERGVYDARAEEVFPSTPEFLPPMSEDTPKNRLGFAKWLFKKEHPLTSRVAVNRMWQHFFGIGLVKTSEDFGNQGELPSHPQLLDYLAANFMENGWDMKAFNKMLVMSATYRQDSRASQELRDLDPENRLLAHGPAKRMTGEMLRDNALAASGLLSEEIGGESVHPYQPPGLWKVNGMTYKADTGEKLYRRSMYTIWKRSVPHPTLATFDAPARDVCTIRRQETNTPLQALVLLNDPTYIESARVLGKKMADTADAQKGIQYVFRSLTGRNPTQKELKVLLDLKNTEYKKFVSDDTKMKGWLNSGEFRLEDNDDKALIAANAIVASTIMNSDATITKR</sequence>
<dbReference type="AlphaFoldDB" id="A0A162X2T6"/>
<dbReference type="SUPFAM" id="SSF49899">
    <property type="entry name" value="Concanavalin A-like lectins/glucanases"/>
    <property type="match status" value="1"/>
</dbReference>
<evidence type="ECO:0000313" key="4">
    <source>
        <dbReference type="EMBL" id="KZS38386.1"/>
    </source>
</evidence>
<dbReference type="Pfam" id="PF13385">
    <property type="entry name" value="Laminin_G_3"/>
    <property type="match status" value="1"/>
</dbReference>
<reference evidence="4 5" key="1">
    <citation type="submission" date="2016-01" db="EMBL/GenBank/DDBJ databases">
        <title>The draft genome sequence of Aquimarina sp. RZW4-3-2.</title>
        <authorList>
            <person name="Wang Y."/>
        </authorList>
    </citation>
    <scope>NUCLEOTIDE SEQUENCE [LARGE SCALE GENOMIC DNA]</scope>
    <source>
        <strain evidence="4 5">RZW4-3-2</strain>
    </source>
</reference>
<dbReference type="PANTHER" id="PTHR35889">
    <property type="entry name" value="CYCLOINULO-OLIGOSACCHARIDE FRUCTANOTRANSFERASE-RELATED"/>
    <property type="match status" value="1"/>
</dbReference>
<dbReference type="InterPro" id="IPR022655">
    <property type="entry name" value="DUF1553"/>
</dbReference>
<dbReference type="Pfam" id="PF07587">
    <property type="entry name" value="PSD1"/>
    <property type="match status" value="1"/>
</dbReference>
<dbReference type="OrthoDB" id="1450284at2"/>
<name>A0A162X2T6_9FLAO</name>